<dbReference type="Proteomes" id="UP000031668">
    <property type="component" value="Unassembled WGS sequence"/>
</dbReference>
<evidence type="ECO:0000313" key="2">
    <source>
        <dbReference type="Proteomes" id="UP000031668"/>
    </source>
</evidence>
<proteinExistence type="predicted"/>
<reference evidence="1 2" key="1">
    <citation type="journal article" date="2014" name="Genome Biol. Evol.">
        <title>The genome of the myxosporean Thelohanellus kitauei shows adaptations to nutrient acquisition within its fish host.</title>
        <authorList>
            <person name="Yang Y."/>
            <person name="Xiong J."/>
            <person name="Zhou Z."/>
            <person name="Huo F."/>
            <person name="Miao W."/>
            <person name="Ran C."/>
            <person name="Liu Y."/>
            <person name="Zhang J."/>
            <person name="Feng J."/>
            <person name="Wang M."/>
            <person name="Wang M."/>
            <person name="Wang L."/>
            <person name="Yao B."/>
        </authorList>
    </citation>
    <scope>NUCLEOTIDE SEQUENCE [LARGE SCALE GENOMIC DNA]</scope>
    <source>
        <strain evidence="1">Wuqing</strain>
    </source>
</reference>
<accession>A0A0C2MXM9</accession>
<dbReference type="AlphaFoldDB" id="A0A0C2MXM9"/>
<gene>
    <name evidence="1" type="ORF">RF11_03550</name>
</gene>
<dbReference type="EMBL" id="JWZT01002663">
    <property type="protein sequence ID" value="KII68935.1"/>
    <property type="molecule type" value="Genomic_DNA"/>
</dbReference>
<organism evidence="1 2">
    <name type="scientific">Thelohanellus kitauei</name>
    <name type="common">Myxosporean</name>
    <dbReference type="NCBI Taxonomy" id="669202"/>
    <lineage>
        <taxon>Eukaryota</taxon>
        <taxon>Metazoa</taxon>
        <taxon>Cnidaria</taxon>
        <taxon>Myxozoa</taxon>
        <taxon>Myxosporea</taxon>
        <taxon>Bivalvulida</taxon>
        <taxon>Platysporina</taxon>
        <taxon>Myxobolidae</taxon>
        <taxon>Thelohanellus</taxon>
    </lineage>
</organism>
<name>A0A0C2MXM9_THEKT</name>
<keyword evidence="2" id="KW-1185">Reference proteome</keyword>
<sequence>MLSIIDDNINHHRSKFKGRNIRVNVAMNLAYLINYTIRQPSESHGRQMNFSSVILSTAEYHRAAAFELEENYQIQNCIFDGNSHFSTFWEVSIQISQNDCEG</sequence>
<protein>
    <submittedName>
        <fullName evidence="1">Uncharacterized protein</fullName>
    </submittedName>
</protein>
<comment type="caution">
    <text evidence="1">The sequence shown here is derived from an EMBL/GenBank/DDBJ whole genome shotgun (WGS) entry which is preliminary data.</text>
</comment>
<evidence type="ECO:0000313" key="1">
    <source>
        <dbReference type="EMBL" id="KII68935.1"/>
    </source>
</evidence>